<name>A0A1I3VFP6_9BACT</name>
<dbReference type="PROSITE" id="PS50045">
    <property type="entry name" value="SIGMA54_INTERACT_4"/>
    <property type="match status" value="1"/>
</dbReference>
<evidence type="ECO:0000259" key="7">
    <source>
        <dbReference type="PROSITE" id="PS50112"/>
    </source>
</evidence>
<evidence type="ECO:0000256" key="3">
    <source>
        <dbReference type="ARBA" id="ARBA00023015"/>
    </source>
</evidence>
<feature type="region of interest" description="Disordered" evidence="5">
    <location>
        <begin position="382"/>
        <end position="410"/>
    </location>
</feature>
<keyword evidence="4" id="KW-0804">Transcription</keyword>
<dbReference type="PROSITE" id="PS00688">
    <property type="entry name" value="SIGMA54_INTERACT_3"/>
    <property type="match status" value="1"/>
</dbReference>
<dbReference type="InterPro" id="IPR002078">
    <property type="entry name" value="Sigma_54_int"/>
</dbReference>
<dbReference type="AlphaFoldDB" id="A0A1I3VFP6"/>
<dbReference type="InterPro" id="IPR003593">
    <property type="entry name" value="AAA+_ATPase"/>
</dbReference>
<dbReference type="Pfam" id="PF25601">
    <property type="entry name" value="AAA_lid_14"/>
    <property type="match status" value="1"/>
</dbReference>
<dbReference type="SUPFAM" id="SSF52540">
    <property type="entry name" value="P-loop containing nucleoside triphosphate hydrolases"/>
    <property type="match status" value="1"/>
</dbReference>
<dbReference type="InterPro" id="IPR027417">
    <property type="entry name" value="P-loop_NTPase"/>
</dbReference>
<dbReference type="InterPro" id="IPR035965">
    <property type="entry name" value="PAS-like_dom_sf"/>
</dbReference>
<feature type="domain" description="PAS" evidence="7">
    <location>
        <begin position="12"/>
        <end position="56"/>
    </location>
</feature>
<evidence type="ECO:0000313" key="8">
    <source>
        <dbReference type="EMBL" id="SFJ93823.1"/>
    </source>
</evidence>
<evidence type="ECO:0000256" key="5">
    <source>
        <dbReference type="SAM" id="MobiDB-lite"/>
    </source>
</evidence>
<dbReference type="SMART" id="SM00091">
    <property type="entry name" value="PAS"/>
    <property type="match status" value="1"/>
</dbReference>
<dbReference type="STRING" id="52560.SAMN04488082_11026"/>
<dbReference type="Gene3D" id="3.40.50.300">
    <property type="entry name" value="P-loop containing nucleotide triphosphate hydrolases"/>
    <property type="match status" value="1"/>
</dbReference>
<keyword evidence="2" id="KW-0067">ATP-binding</keyword>
<proteinExistence type="predicted"/>
<feature type="domain" description="Sigma-54 factor interaction" evidence="6">
    <location>
        <begin position="141"/>
        <end position="367"/>
    </location>
</feature>
<evidence type="ECO:0000256" key="1">
    <source>
        <dbReference type="ARBA" id="ARBA00022741"/>
    </source>
</evidence>
<dbReference type="InterPro" id="IPR025944">
    <property type="entry name" value="Sigma_54_int_dom_CS"/>
</dbReference>
<dbReference type="FunFam" id="3.40.50.300:FF:000006">
    <property type="entry name" value="DNA-binding transcriptional regulator NtrC"/>
    <property type="match status" value="1"/>
</dbReference>
<organism evidence="8 9">
    <name type="scientific">Desulfomicrobium apsheronum</name>
    <dbReference type="NCBI Taxonomy" id="52560"/>
    <lineage>
        <taxon>Bacteria</taxon>
        <taxon>Pseudomonadati</taxon>
        <taxon>Thermodesulfobacteriota</taxon>
        <taxon>Desulfovibrionia</taxon>
        <taxon>Desulfovibrionales</taxon>
        <taxon>Desulfomicrobiaceae</taxon>
        <taxon>Desulfomicrobium</taxon>
    </lineage>
</organism>
<dbReference type="PROSITE" id="PS00675">
    <property type="entry name" value="SIGMA54_INTERACT_1"/>
    <property type="match status" value="1"/>
</dbReference>
<sequence>MLKRIEELIGTDCPDLPSLLDGLPVGVALLDNEGHVLMLNKALEAMTGYTREEVRGLPCRHVLRSRACLQDCPHGKDAAPGVGIETDCINRHHRKIHVRITPVRVLDGNNRPICVLDVVEELTALREIEARLSQVADHGQIVGRSPAMKKILGLVPVIAQHDTPVLITGETGTGKDLLAESVHKASPRSREPFVRFSCGPMPSELLDAELFGRMQGPDGKLKAGRFQQAQGGTLYLSEIADLPLSQQSSLVRFLDEGTIVPVGAGKPMRASARLMASTAESPEKLVQEGRLREDLFHRISAIRLHLPRLKDRGEDLGFLLHHFMGHYATRFKKNITAISPKAQRHVYAHDFPGNVRELKNIMEFAAMVCSGDTIRTEHLPMHLTDDAETEAPVRPVEKSRKAGRKNTEER</sequence>
<evidence type="ECO:0000256" key="4">
    <source>
        <dbReference type="ARBA" id="ARBA00023163"/>
    </source>
</evidence>
<dbReference type="SMART" id="SM00382">
    <property type="entry name" value="AAA"/>
    <property type="match status" value="1"/>
</dbReference>
<dbReference type="CDD" id="cd00130">
    <property type="entry name" value="PAS"/>
    <property type="match status" value="1"/>
</dbReference>
<dbReference type="SUPFAM" id="SSF55785">
    <property type="entry name" value="PYP-like sensor domain (PAS domain)"/>
    <property type="match status" value="1"/>
</dbReference>
<dbReference type="Gene3D" id="3.30.450.20">
    <property type="entry name" value="PAS domain"/>
    <property type="match status" value="1"/>
</dbReference>
<dbReference type="NCBIfam" id="TIGR00229">
    <property type="entry name" value="sensory_box"/>
    <property type="match status" value="1"/>
</dbReference>
<dbReference type="InterPro" id="IPR013767">
    <property type="entry name" value="PAS_fold"/>
</dbReference>
<dbReference type="Pfam" id="PF00989">
    <property type="entry name" value="PAS"/>
    <property type="match status" value="1"/>
</dbReference>
<dbReference type="Pfam" id="PF00158">
    <property type="entry name" value="Sigma54_activat"/>
    <property type="match status" value="1"/>
</dbReference>
<gene>
    <name evidence="8" type="ORF">SAMN04488082_11026</name>
</gene>
<dbReference type="EMBL" id="FORX01000010">
    <property type="protein sequence ID" value="SFJ93823.1"/>
    <property type="molecule type" value="Genomic_DNA"/>
</dbReference>
<dbReference type="InterPro" id="IPR000014">
    <property type="entry name" value="PAS"/>
</dbReference>
<dbReference type="Gene3D" id="1.10.8.60">
    <property type="match status" value="1"/>
</dbReference>
<reference evidence="9" key="1">
    <citation type="submission" date="2016-10" db="EMBL/GenBank/DDBJ databases">
        <authorList>
            <person name="Varghese N."/>
            <person name="Submissions S."/>
        </authorList>
    </citation>
    <scope>NUCLEOTIDE SEQUENCE [LARGE SCALE GENOMIC DNA]</scope>
    <source>
        <strain evidence="9">DSM 5918</strain>
    </source>
</reference>
<dbReference type="PANTHER" id="PTHR32071">
    <property type="entry name" value="TRANSCRIPTIONAL REGULATORY PROTEIN"/>
    <property type="match status" value="1"/>
</dbReference>
<evidence type="ECO:0000313" key="9">
    <source>
        <dbReference type="Proteomes" id="UP000198635"/>
    </source>
</evidence>
<dbReference type="InterPro" id="IPR058031">
    <property type="entry name" value="AAA_lid_NorR"/>
</dbReference>
<dbReference type="InterPro" id="IPR025662">
    <property type="entry name" value="Sigma_54_int_dom_ATP-bd_1"/>
</dbReference>
<dbReference type="Proteomes" id="UP000198635">
    <property type="component" value="Unassembled WGS sequence"/>
</dbReference>
<dbReference type="GO" id="GO:0006355">
    <property type="term" value="P:regulation of DNA-templated transcription"/>
    <property type="evidence" value="ECO:0007669"/>
    <property type="project" value="InterPro"/>
</dbReference>
<feature type="compositionally biased region" description="Basic and acidic residues" evidence="5">
    <location>
        <begin position="395"/>
        <end position="410"/>
    </location>
</feature>
<evidence type="ECO:0000259" key="6">
    <source>
        <dbReference type="PROSITE" id="PS50045"/>
    </source>
</evidence>
<keyword evidence="9" id="KW-1185">Reference proteome</keyword>
<keyword evidence="1" id="KW-0547">Nucleotide-binding</keyword>
<dbReference type="CDD" id="cd00009">
    <property type="entry name" value="AAA"/>
    <property type="match status" value="1"/>
</dbReference>
<evidence type="ECO:0000256" key="2">
    <source>
        <dbReference type="ARBA" id="ARBA00022840"/>
    </source>
</evidence>
<dbReference type="PROSITE" id="PS50112">
    <property type="entry name" value="PAS"/>
    <property type="match status" value="1"/>
</dbReference>
<accession>A0A1I3VFP6</accession>
<dbReference type="GO" id="GO:0005524">
    <property type="term" value="F:ATP binding"/>
    <property type="evidence" value="ECO:0007669"/>
    <property type="project" value="UniProtKB-KW"/>
</dbReference>
<keyword evidence="3" id="KW-0805">Transcription regulation</keyword>
<dbReference type="RefSeq" id="WP_177193115.1">
    <property type="nucleotide sequence ID" value="NZ_FORX01000010.1"/>
</dbReference>
<protein>
    <submittedName>
        <fullName evidence="8">PAS domain S-box-containing protein</fullName>
    </submittedName>
</protein>